<accession>A0A839ADP0</accession>
<proteinExistence type="predicted"/>
<evidence type="ECO:0000313" key="2">
    <source>
        <dbReference type="EMBL" id="MBA5776937.1"/>
    </source>
</evidence>
<comment type="caution">
    <text evidence="2">The sequence shown here is derived from an EMBL/GenBank/DDBJ whole genome shotgun (WGS) entry which is preliminary data.</text>
</comment>
<name>A0A839ADP0_9HYPH</name>
<reference evidence="2 4" key="1">
    <citation type="submission" date="2020-07" db="EMBL/GenBank/DDBJ databases">
        <title>Stappia sp., F7233, whole genome shotgun sequencing project.</title>
        <authorList>
            <person name="Jiang S."/>
            <person name="Liu Z.W."/>
            <person name="Du Z.J."/>
        </authorList>
    </citation>
    <scope>NUCLEOTIDE SEQUENCE [LARGE SCALE GENOMIC DNA]</scope>
    <source>
        <strain evidence="2 4">F7233</strain>
    </source>
</reference>
<dbReference type="AlphaFoldDB" id="A0A839ADP0"/>
<gene>
    <name evidence="2" type="ORF">H2509_07310</name>
    <name evidence="3" type="ORF">H2509_13590</name>
</gene>
<dbReference type="InterPro" id="IPR010621">
    <property type="entry name" value="DUF1214"/>
</dbReference>
<sequence length="99" mass="11126">PAAAFWSFTLYDNQTRSMLVTPQKYPRAGSQSYPSPAAEAAEDGTTTVWFAPEQPEGVARGNWIQTDPQKGWVTILRLYSPLASFFDKSWRPSEIEVVE</sequence>
<keyword evidence="4" id="KW-1185">Reference proteome</keyword>
<dbReference type="EMBL" id="JACFXV010000043">
    <property type="protein sequence ID" value="MBA5776937.1"/>
    <property type="molecule type" value="Genomic_DNA"/>
</dbReference>
<feature type="non-terminal residue" evidence="2">
    <location>
        <position position="1"/>
    </location>
</feature>
<dbReference type="PANTHER" id="PTHR36509">
    <property type="entry name" value="BLL3101 PROTEIN"/>
    <property type="match status" value="1"/>
</dbReference>
<dbReference type="SUPFAM" id="SSF160935">
    <property type="entry name" value="VPA0735-like"/>
    <property type="match status" value="1"/>
</dbReference>
<dbReference type="Gene3D" id="2.60.120.600">
    <property type="entry name" value="Domain of unknown function DUF1214, C-terminal domain"/>
    <property type="match status" value="1"/>
</dbReference>
<feature type="domain" description="DUF1214" evidence="1">
    <location>
        <begin position="1"/>
        <end position="81"/>
    </location>
</feature>
<evidence type="ECO:0000259" key="1">
    <source>
        <dbReference type="Pfam" id="PF06742"/>
    </source>
</evidence>
<dbReference type="EMBL" id="JACFXV010000057">
    <property type="protein sequence ID" value="MBA5778157.1"/>
    <property type="molecule type" value="Genomic_DNA"/>
</dbReference>
<protein>
    <submittedName>
        <fullName evidence="2">DUF1214 domain-containing protein</fullName>
    </submittedName>
</protein>
<dbReference type="Pfam" id="PF06742">
    <property type="entry name" value="DUF1214"/>
    <property type="match status" value="1"/>
</dbReference>
<evidence type="ECO:0000313" key="3">
    <source>
        <dbReference type="EMBL" id="MBA5778157.1"/>
    </source>
</evidence>
<organism evidence="2 4">
    <name type="scientific">Stappia albiluteola</name>
    <dbReference type="NCBI Taxonomy" id="2758565"/>
    <lineage>
        <taxon>Bacteria</taxon>
        <taxon>Pseudomonadati</taxon>
        <taxon>Pseudomonadota</taxon>
        <taxon>Alphaproteobacteria</taxon>
        <taxon>Hyphomicrobiales</taxon>
        <taxon>Stappiaceae</taxon>
        <taxon>Stappia</taxon>
    </lineage>
</organism>
<dbReference type="Proteomes" id="UP000541109">
    <property type="component" value="Unassembled WGS sequence"/>
</dbReference>
<dbReference type="RefSeq" id="WP_182163749.1">
    <property type="nucleotide sequence ID" value="NZ_JACFXV010000043.1"/>
</dbReference>
<evidence type="ECO:0000313" key="4">
    <source>
        <dbReference type="Proteomes" id="UP000541109"/>
    </source>
</evidence>
<dbReference type="PANTHER" id="PTHR36509:SF3">
    <property type="entry name" value="SIGNAL PEPTIDE PROTEIN"/>
    <property type="match status" value="1"/>
</dbReference>
<dbReference type="InterPro" id="IPR037049">
    <property type="entry name" value="DUF1214_C_sf"/>
</dbReference>